<proteinExistence type="inferred from homology"/>
<gene>
    <name evidence="5" type="ORF">CLV25_1262</name>
</gene>
<dbReference type="AlphaFoldDB" id="A0A4R2E6V7"/>
<evidence type="ECO:0000256" key="3">
    <source>
        <dbReference type="ARBA" id="ARBA00022679"/>
    </source>
</evidence>
<keyword evidence="6" id="KW-1185">Reference proteome</keyword>
<dbReference type="InterPro" id="IPR001173">
    <property type="entry name" value="Glyco_trans_2-like"/>
</dbReference>
<dbReference type="GO" id="GO:0004582">
    <property type="term" value="F:dolichyl-phosphate beta-D-mannosyltransferase activity"/>
    <property type="evidence" value="ECO:0007669"/>
    <property type="project" value="InterPro"/>
</dbReference>
<keyword evidence="2 5" id="KW-0328">Glycosyltransferase</keyword>
<evidence type="ECO:0000256" key="2">
    <source>
        <dbReference type="ARBA" id="ARBA00022676"/>
    </source>
</evidence>
<dbReference type="GO" id="GO:0016020">
    <property type="term" value="C:membrane"/>
    <property type="evidence" value="ECO:0007669"/>
    <property type="project" value="GOC"/>
</dbReference>
<dbReference type="Proteomes" id="UP000294830">
    <property type="component" value="Unassembled WGS sequence"/>
</dbReference>
<dbReference type="OrthoDB" id="9810303at2"/>
<dbReference type="InterPro" id="IPR029044">
    <property type="entry name" value="Nucleotide-diphossugar_trans"/>
</dbReference>
<accession>A0A4R2E6V7</accession>
<sequence length="250" mass="28208">MLNDSKVVIIPTYNEIENIEAIITKVLSLHGNFHILIIDDGSPDGTASEVKRLQAIPEYSERIHLIERSGKLGLGTAYITGFKWAVAHEYDFIFEMDADFSHNPDDLIRLYDACHEGADLAIGSRYVNGVTVVEWPIGRIIMSYYASAYVRYVTGMPVKDTTAGFKCYRRKVLETINLDAIKLKGYGFQIEMKYNAYLLGFKIAEVPIIFRDRTKGTSKMSGGIFGEAFWGVLNMRLRSVFGKIKEKPKA</sequence>
<dbReference type="Pfam" id="PF00535">
    <property type="entry name" value="Glycos_transf_2"/>
    <property type="match status" value="1"/>
</dbReference>
<dbReference type="PANTHER" id="PTHR43398">
    <property type="entry name" value="DOLICHOL-PHOSPHATE MANNOSYLTRANSFERASE SUBUNIT 1"/>
    <property type="match status" value="1"/>
</dbReference>
<dbReference type="SUPFAM" id="SSF53448">
    <property type="entry name" value="Nucleotide-diphospho-sugar transferases"/>
    <property type="match status" value="1"/>
</dbReference>
<keyword evidence="3 5" id="KW-0808">Transferase</keyword>
<dbReference type="CDD" id="cd06442">
    <property type="entry name" value="DPM1_like"/>
    <property type="match status" value="1"/>
</dbReference>
<dbReference type="PANTHER" id="PTHR43398:SF1">
    <property type="entry name" value="DOLICHOL-PHOSPHATE MANNOSYLTRANSFERASE SUBUNIT 1"/>
    <property type="match status" value="1"/>
</dbReference>
<dbReference type="EMBL" id="SLWB01000026">
    <property type="protein sequence ID" value="TCN61374.1"/>
    <property type="molecule type" value="Genomic_DNA"/>
</dbReference>
<dbReference type="Gene3D" id="3.90.550.10">
    <property type="entry name" value="Spore Coat Polysaccharide Biosynthesis Protein SpsA, Chain A"/>
    <property type="match status" value="1"/>
</dbReference>
<dbReference type="RefSeq" id="WP_131840632.1">
    <property type="nucleotide sequence ID" value="NZ_SLWB01000026.1"/>
</dbReference>
<reference evidence="5 6" key="1">
    <citation type="submission" date="2019-03" db="EMBL/GenBank/DDBJ databases">
        <title>Genomic Encyclopedia of Archaeal and Bacterial Type Strains, Phase II (KMG-II): from individual species to whole genera.</title>
        <authorList>
            <person name="Goeker M."/>
        </authorList>
    </citation>
    <scope>NUCLEOTIDE SEQUENCE [LARGE SCALE GENOMIC DNA]</scope>
    <source>
        <strain evidence="5 6">RL-C</strain>
    </source>
</reference>
<name>A0A4R2E6V7_9BACT</name>
<evidence type="ECO:0000313" key="5">
    <source>
        <dbReference type="EMBL" id="TCN61374.1"/>
    </source>
</evidence>
<dbReference type="FunFam" id="3.90.550.10:FF:000128">
    <property type="entry name" value="Glycosyl transferase family 2"/>
    <property type="match status" value="1"/>
</dbReference>
<comment type="similarity">
    <text evidence="1">Belongs to the glycosyltransferase 2 family.</text>
</comment>
<dbReference type="InterPro" id="IPR039528">
    <property type="entry name" value="DPM1-like"/>
</dbReference>
<evidence type="ECO:0000313" key="6">
    <source>
        <dbReference type="Proteomes" id="UP000294830"/>
    </source>
</evidence>
<comment type="caution">
    <text evidence="5">The sequence shown here is derived from an EMBL/GenBank/DDBJ whole genome shotgun (WGS) entry which is preliminary data.</text>
</comment>
<dbReference type="GO" id="GO:0009247">
    <property type="term" value="P:glycolipid biosynthetic process"/>
    <property type="evidence" value="ECO:0007669"/>
    <property type="project" value="TreeGrafter"/>
</dbReference>
<feature type="domain" description="Glycosyltransferase 2-like" evidence="4">
    <location>
        <begin position="8"/>
        <end position="175"/>
    </location>
</feature>
<evidence type="ECO:0000259" key="4">
    <source>
        <dbReference type="Pfam" id="PF00535"/>
    </source>
</evidence>
<organism evidence="5 6">
    <name type="scientific">Acetobacteroides hydrogenigenes</name>
    <dbReference type="NCBI Taxonomy" id="979970"/>
    <lineage>
        <taxon>Bacteria</taxon>
        <taxon>Pseudomonadati</taxon>
        <taxon>Bacteroidota</taxon>
        <taxon>Bacteroidia</taxon>
        <taxon>Bacteroidales</taxon>
        <taxon>Rikenellaceae</taxon>
        <taxon>Acetobacteroides</taxon>
    </lineage>
</organism>
<evidence type="ECO:0000256" key="1">
    <source>
        <dbReference type="ARBA" id="ARBA00006739"/>
    </source>
</evidence>
<protein>
    <submittedName>
        <fullName evidence="5">Dolichol-phosphate mannosyltransferase</fullName>
    </submittedName>
</protein>